<accession>A0ABZ2PXK8</accession>
<organism evidence="2 3">
    <name type="scientific">Mycetohabitans rhizoxinica</name>
    <dbReference type="NCBI Taxonomy" id="412963"/>
    <lineage>
        <taxon>Bacteria</taxon>
        <taxon>Pseudomonadati</taxon>
        <taxon>Pseudomonadota</taxon>
        <taxon>Betaproteobacteria</taxon>
        <taxon>Burkholderiales</taxon>
        <taxon>Burkholderiaceae</taxon>
        <taxon>Mycetohabitans</taxon>
    </lineage>
</organism>
<dbReference type="PROSITE" id="PS50181">
    <property type="entry name" value="FBOX"/>
    <property type="match status" value="1"/>
</dbReference>
<evidence type="ECO:0000313" key="3">
    <source>
        <dbReference type="Proteomes" id="UP001493153"/>
    </source>
</evidence>
<sequence length="458" mass="51342">MDFDLNAALNDYQAYICALESCPQPAASALPPTLKPASGELAKPLTSRPTTYHDLPSELIQQIGNYVPVQDVENFSAVDRRTYHAMQTRRLVYRYWQRANQAVSLASLNQLLNEMDGTLADPVQHVEPLDALRQRLQALPEAEQGEAFKRLFAAAQRIPKHGLQIQKALMLMFRYLPWVQRLEVFDFAHALVAQRGPEQDNVWPALAIGLIDFNIGSPEFIERYQALLARLPSLNVSEQAELISVLVGLLGHLHSGRAHPSQSAQYAFLCEQALRLPPSYQGMAVGALAEIIWVLPKTEQPVRYAQMRDLALSLPDEQWGIALRHLPTAGIEALPLDQHAQELALLERHLARVPAAQREGAALGLLSSVRYLDEALSQRVWPQGLALINGRGEAALLRLLTGLDTYSVFVTINDRKLLFAKAQVIEFMEANRFSEAARARILDSVRNWNFPWLRHEPS</sequence>
<dbReference type="RefSeq" id="WP_338910781.1">
    <property type="nucleotide sequence ID" value="NZ_CP062176.1"/>
</dbReference>
<dbReference type="EMBL" id="CP062176">
    <property type="protein sequence ID" value="WXK39732.1"/>
    <property type="molecule type" value="Genomic_DNA"/>
</dbReference>
<name>A0ABZ2PXK8_9BURK</name>
<reference evidence="2 3" key="1">
    <citation type="submission" date="2020-09" db="EMBL/GenBank/DDBJ databases">
        <title>Genome sequences of Mycetohabitans spp.</title>
        <authorList>
            <person name="Carter M.E."/>
            <person name="Carpenter S.C.D."/>
            <person name="Bogdanove A.J."/>
        </authorList>
    </citation>
    <scope>NUCLEOTIDE SEQUENCE [LARGE SCALE GENOMIC DNA]</scope>
    <source>
        <strain evidence="2 3">B12</strain>
    </source>
</reference>
<feature type="domain" description="F-box" evidence="1">
    <location>
        <begin position="49"/>
        <end position="99"/>
    </location>
</feature>
<evidence type="ECO:0000313" key="2">
    <source>
        <dbReference type="EMBL" id="WXK39732.1"/>
    </source>
</evidence>
<proteinExistence type="predicted"/>
<dbReference type="Proteomes" id="UP001493153">
    <property type="component" value="Chromosome"/>
</dbReference>
<protein>
    <recommendedName>
        <fullName evidence="1">F-box domain-containing protein</fullName>
    </recommendedName>
</protein>
<gene>
    <name evidence="2" type="ORF">IHE29_10845</name>
</gene>
<evidence type="ECO:0000259" key="1">
    <source>
        <dbReference type="PROSITE" id="PS50181"/>
    </source>
</evidence>
<keyword evidence="3" id="KW-1185">Reference proteome</keyword>
<dbReference type="InterPro" id="IPR001810">
    <property type="entry name" value="F-box_dom"/>
</dbReference>